<evidence type="ECO:0000313" key="2">
    <source>
        <dbReference type="EMBL" id="SLN63427.1"/>
    </source>
</evidence>
<dbReference type="InterPro" id="IPR029063">
    <property type="entry name" value="SAM-dependent_MTases_sf"/>
</dbReference>
<dbReference type="CDD" id="cd02440">
    <property type="entry name" value="AdoMet_MTases"/>
    <property type="match status" value="1"/>
</dbReference>
<sequence length="268" mass="29278">MAAEATQEELQAGRGYEALFVPALFAPWCDHLIGGARIREGAHVLDVACGTGVLTRAARECSGHTGRVVGLDPAPGMIAAAREVEPNIEWVLGSAEELPFADDSFDCVISQFGMMFFQDLRKATREMYRVTKPGGRLGVAIWHTIDQNPAYRDIVAVLEEYVSPEAANSVRLPFSLGAPDEVATILSQAGFEDIAFESKSEQATFPSTRTMVEVELRGWLPLFDIHLSEEKIAEVLIKSDVKLSKYATPTGKAVFPTTAYIMTARKPE</sequence>
<keyword evidence="2" id="KW-0830">Ubiquinone</keyword>
<dbReference type="GO" id="GO:0032259">
    <property type="term" value="P:methylation"/>
    <property type="evidence" value="ECO:0007669"/>
    <property type="project" value="UniProtKB-KW"/>
</dbReference>
<name>A0A1X6ZWC8_9RHOB</name>
<evidence type="ECO:0000313" key="3">
    <source>
        <dbReference type="Proteomes" id="UP000193778"/>
    </source>
</evidence>
<dbReference type="Proteomes" id="UP000193778">
    <property type="component" value="Unassembled WGS sequence"/>
</dbReference>
<dbReference type="RefSeq" id="WP_085823633.1">
    <property type="nucleotide sequence ID" value="NZ_FWFP01000009.1"/>
</dbReference>
<dbReference type="PANTHER" id="PTHR43591:SF24">
    <property type="entry name" value="2-METHOXY-6-POLYPRENYL-1,4-BENZOQUINOL METHYLASE, MITOCHONDRIAL"/>
    <property type="match status" value="1"/>
</dbReference>
<evidence type="ECO:0000259" key="1">
    <source>
        <dbReference type="Pfam" id="PF08241"/>
    </source>
</evidence>
<dbReference type="Gene3D" id="3.40.50.150">
    <property type="entry name" value="Vaccinia Virus protein VP39"/>
    <property type="match status" value="1"/>
</dbReference>
<dbReference type="GO" id="GO:0043770">
    <property type="term" value="F:demethylmenaquinone methyltransferase activity"/>
    <property type="evidence" value="ECO:0007669"/>
    <property type="project" value="UniProtKB-EC"/>
</dbReference>
<feature type="domain" description="Methyltransferase type 11" evidence="1">
    <location>
        <begin position="45"/>
        <end position="137"/>
    </location>
</feature>
<dbReference type="PANTHER" id="PTHR43591">
    <property type="entry name" value="METHYLTRANSFERASE"/>
    <property type="match status" value="1"/>
</dbReference>
<dbReference type="SUPFAM" id="SSF53335">
    <property type="entry name" value="S-adenosyl-L-methionine-dependent methyltransferases"/>
    <property type="match status" value="1"/>
</dbReference>
<proteinExistence type="predicted"/>
<dbReference type="InterPro" id="IPR013216">
    <property type="entry name" value="Methyltransf_11"/>
</dbReference>
<organism evidence="2 3">
    <name type="scientific">Ruegeria meonggei</name>
    <dbReference type="NCBI Taxonomy" id="1446476"/>
    <lineage>
        <taxon>Bacteria</taxon>
        <taxon>Pseudomonadati</taxon>
        <taxon>Pseudomonadota</taxon>
        <taxon>Alphaproteobacteria</taxon>
        <taxon>Rhodobacterales</taxon>
        <taxon>Roseobacteraceae</taxon>
        <taxon>Ruegeria</taxon>
    </lineage>
</organism>
<keyword evidence="2" id="KW-0808">Transferase</keyword>
<dbReference type="OrthoDB" id="9787738at2"/>
<dbReference type="AlphaFoldDB" id="A0A1X6ZWC8"/>
<gene>
    <name evidence="2" type="primary">ubiE_3</name>
    <name evidence="2" type="ORF">RUM8411_03142</name>
</gene>
<reference evidence="3" key="1">
    <citation type="submission" date="2017-03" db="EMBL/GenBank/DDBJ databases">
        <authorList>
            <person name="Rodrigo-Torres L."/>
            <person name="Arahal R.D."/>
            <person name="Lucena T."/>
        </authorList>
    </citation>
    <scope>NUCLEOTIDE SEQUENCE [LARGE SCALE GENOMIC DNA]</scope>
    <source>
        <strain evidence="3">CECT 8411</strain>
    </source>
</reference>
<dbReference type="Pfam" id="PF08241">
    <property type="entry name" value="Methyltransf_11"/>
    <property type="match status" value="1"/>
</dbReference>
<accession>A0A1X6ZWC8</accession>
<dbReference type="EC" id="2.1.1.163" evidence="2"/>
<keyword evidence="3" id="KW-1185">Reference proteome</keyword>
<dbReference type="GO" id="GO:0008757">
    <property type="term" value="F:S-adenosylmethionine-dependent methyltransferase activity"/>
    <property type="evidence" value="ECO:0007669"/>
    <property type="project" value="InterPro"/>
</dbReference>
<keyword evidence="2" id="KW-0489">Methyltransferase</keyword>
<dbReference type="EMBL" id="FWFP01000009">
    <property type="protein sequence ID" value="SLN63427.1"/>
    <property type="molecule type" value="Genomic_DNA"/>
</dbReference>
<protein>
    <submittedName>
        <fullName evidence="2">Ubiquinone/menaquinone biosynthesis C-methyltransferase UbiE</fullName>
        <ecNumber evidence="2">2.1.1.163</ecNumber>
    </submittedName>
</protein>